<evidence type="ECO:0000256" key="1">
    <source>
        <dbReference type="ARBA" id="ARBA00022679"/>
    </source>
</evidence>
<dbReference type="Pfam" id="PF00665">
    <property type="entry name" value="rve"/>
    <property type="match status" value="1"/>
</dbReference>
<dbReference type="GO" id="GO:0003676">
    <property type="term" value="F:nucleic acid binding"/>
    <property type="evidence" value="ECO:0007669"/>
    <property type="project" value="InterPro"/>
</dbReference>
<dbReference type="InterPro" id="IPR043502">
    <property type="entry name" value="DNA/RNA_pol_sf"/>
</dbReference>
<accession>A0A4Y2JS73</accession>
<evidence type="ECO:0000256" key="6">
    <source>
        <dbReference type="ARBA" id="ARBA00022918"/>
    </source>
</evidence>
<dbReference type="AlphaFoldDB" id="A0A4Y2JS73"/>
<gene>
    <name evidence="8" type="primary">Tf2-6_154</name>
    <name evidence="8" type="ORF">AVEN_9192_1</name>
</gene>
<dbReference type="CDD" id="cd09274">
    <property type="entry name" value="RNase_HI_RT_Ty3"/>
    <property type="match status" value="1"/>
</dbReference>
<keyword evidence="1" id="KW-0808">Transferase</keyword>
<protein>
    <submittedName>
        <fullName evidence="8">Transposon Tf2-6 polyprotein</fullName>
    </submittedName>
</protein>
<dbReference type="OrthoDB" id="446925at2759"/>
<dbReference type="InterPro" id="IPR050951">
    <property type="entry name" value="Retrovirus_Pol_polyprotein"/>
</dbReference>
<keyword evidence="6" id="KW-0695">RNA-directed DNA polymerase</keyword>
<dbReference type="GO" id="GO:0016787">
    <property type="term" value="F:hydrolase activity"/>
    <property type="evidence" value="ECO:0007669"/>
    <property type="project" value="UniProtKB-KW"/>
</dbReference>
<dbReference type="Proteomes" id="UP000499080">
    <property type="component" value="Unassembled WGS sequence"/>
</dbReference>
<dbReference type="PROSITE" id="PS50994">
    <property type="entry name" value="INTEGRASE"/>
    <property type="match status" value="1"/>
</dbReference>
<keyword evidence="4" id="KW-0255">Endonuclease</keyword>
<dbReference type="GO" id="GO:0015074">
    <property type="term" value="P:DNA integration"/>
    <property type="evidence" value="ECO:0007669"/>
    <property type="project" value="InterPro"/>
</dbReference>
<dbReference type="GO" id="GO:0003964">
    <property type="term" value="F:RNA-directed DNA polymerase activity"/>
    <property type="evidence" value="ECO:0007669"/>
    <property type="project" value="UniProtKB-KW"/>
</dbReference>
<dbReference type="InterPro" id="IPR001584">
    <property type="entry name" value="Integrase_cat-core"/>
</dbReference>
<evidence type="ECO:0000256" key="5">
    <source>
        <dbReference type="ARBA" id="ARBA00022801"/>
    </source>
</evidence>
<evidence type="ECO:0000259" key="7">
    <source>
        <dbReference type="PROSITE" id="PS50994"/>
    </source>
</evidence>
<dbReference type="Gene3D" id="3.10.20.370">
    <property type="match status" value="1"/>
</dbReference>
<dbReference type="InterPro" id="IPR036397">
    <property type="entry name" value="RNaseH_sf"/>
</dbReference>
<proteinExistence type="predicted"/>
<name>A0A4Y2JS73_ARAVE</name>
<evidence type="ECO:0000313" key="8">
    <source>
        <dbReference type="EMBL" id="GBM92348.1"/>
    </source>
</evidence>
<organism evidence="8 9">
    <name type="scientific">Araneus ventricosus</name>
    <name type="common">Orbweaver spider</name>
    <name type="synonym">Epeira ventricosa</name>
    <dbReference type="NCBI Taxonomy" id="182803"/>
    <lineage>
        <taxon>Eukaryota</taxon>
        <taxon>Metazoa</taxon>
        <taxon>Ecdysozoa</taxon>
        <taxon>Arthropoda</taxon>
        <taxon>Chelicerata</taxon>
        <taxon>Arachnida</taxon>
        <taxon>Araneae</taxon>
        <taxon>Araneomorphae</taxon>
        <taxon>Entelegynae</taxon>
        <taxon>Araneoidea</taxon>
        <taxon>Araneidae</taxon>
        <taxon>Araneus</taxon>
    </lineage>
</organism>
<reference evidence="8 9" key="1">
    <citation type="journal article" date="2019" name="Sci. Rep.">
        <title>Orb-weaving spider Araneus ventricosus genome elucidates the spidroin gene catalogue.</title>
        <authorList>
            <person name="Kono N."/>
            <person name="Nakamura H."/>
            <person name="Ohtoshi R."/>
            <person name="Moran D.A.P."/>
            <person name="Shinohara A."/>
            <person name="Yoshida Y."/>
            <person name="Fujiwara M."/>
            <person name="Mori M."/>
            <person name="Tomita M."/>
            <person name="Arakawa K."/>
        </authorList>
    </citation>
    <scope>NUCLEOTIDE SEQUENCE [LARGE SCALE GENOMIC DNA]</scope>
</reference>
<dbReference type="FunFam" id="3.10.20.370:FF:000001">
    <property type="entry name" value="Retrovirus-related Pol polyprotein from transposon 17.6-like protein"/>
    <property type="match status" value="1"/>
</dbReference>
<evidence type="ECO:0000256" key="4">
    <source>
        <dbReference type="ARBA" id="ARBA00022759"/>
    </source>
</evidence>
<dbReference type="SUPFAM" id="SSF56672">
    <property type="entry name" value="DNA/RNA polymerases"/>
    <property type="match status" value="1"/>
</dbReference>
<dbReference type="InterPro" id="IPR041373">
    <property type="entry name" value="RT_RNaseH"/>
</dbReference>
<evidence type="ECO:0000256" key="2">
    <source>
        <dbReference type="ARBA" id="ARBA00022695"/>
    </source>
</evidence>
<dbReference type="GO" id="GO:0042575">
    <property type="term" value="C:DNA polymerase complex"/>
    <property type="evidence" value="ECO:0007669"/>
    <property type="project" value="UniProtKB-ARBA"/>
</dbReference>
<dbReference type="InterPro" id="IPR012337">
    <property type="entry name" value="RNaseH-like_sf"/>
</dbReference>
<dbReference type="PANTHER" id="PTHR37984">
    <property type="entry name" value="PROTEIN CBG26694"/>
    <property type="match status" value="1"/>
</dbReference>
<feature type="domain" description="Integrase catalytic" evidence="7">
    <location>
        <begin position="179"/>
        <end position="367"/>
    </location>
</feature>
<dbReference type="SUPFAM" id="SSF53098">
    <property type="entry name" value="Ribonuclease H-like"/>
    <property type="match status" value="1"/>
</dbReference>
<dbReference type="EMBL" id="BGPR01003782">
    <property type="protein sequence ID" value="GBM92348.1"/>
    <property type="molecule type" value="Genomic_DNA"/>
</dbReference>
<keyword evidence="3" id="KW-0540">Nuclease</keyword>
<dbReference type="Gene3D" id="3.30.420.10">
    <property type="entry name" value="Ribonuclease H-like superfamily/Ribonuclease H"/>
    <property type="match status" value="1"/>
</dbReference>
<keyword evidence="9" id="KW-1185">Reference proteome</keyword>
<comment type="caution">
    <text evidence="8">The sequence shown here is derived from an EMBL/GenBank/DDBJ whole genome shotgun (WGS) entry which is preliminary data.</text>
</comment>
<keyword evidence="2" id="KW-0548">Nucleotidyltransferase</keyword>
<dbReference type="Pfam" id="PF17917">
    <property type="entry name" value="RT_RNaseH"/>
    <property type="match status" value="1"/>
</dbReference>
<dbReference type="PANTHER" id="PTHR37984:SF5">
    <property type="entry name" value="PROTEIN NYNRIN-LIKE"/>
    <property type="match status" value="1"/>
</dbReference>
<dbReference type="GO" id="GO:0004519">
    <property type="term" value="F:endonuclease activity"/>
    <property type="evidence" value="ECO:0007669"/>
    <property type="project" value="UniProtKB-KW"/>
</dbReference>
<keyword evidence="5" id="KW-0378">Hydrolase</keyword>
<evidence type="ECO:0000256" key="3">
    <source>
        <dbReference type="ARBA" id="ARBA00022722"/>
    </source>
</evidence>
<evidence type="ECO:0000313" key="9">
    <source>
        <dbReference type="Proteomes" id="UP000499080"/>
    </source>
</evidence>
<sequence length="453" mass="51524">MTDTSDRAIGGCLQQHEGDSWKPLGFFSRKLSTAEQKYSAYDRELLAIFASIRYFRYLLEGTKFTILTDHKPITYAFSQKIEKLSPRQINHLNFIAQFTVDIKHISGKDNVVADALSRIKSISTSPLAYEDIAHSQQDDEELDLLLKQPTSLTLLKLQVPNTDVMLCCDISTQVIRPYIPKHPYHVFRNLHDLAHPGVRATVRLICSRFVWPKMKQDIVNFTRSCIASIDRFSRWPEAIPLTDIRAETVAQALYSGWISRFGVPQRISTDRGAQFTSDAFHSLAKTFGIRLSHTAAYHPQVNGATERWHRTLKAAIMCHTSIHWVSALPAVLLGLRTVFKEDLQCSPAEMVYGENLCLPSQFFVQQQPQAADNGFINKLKTHIQQLRATPTSNHSAKPTFVYRDLSVSSHVFLRVDAVQPSLSQHYTGPYKVLSRKNKNFIVLKDKKKSDCDY</sequence>